<keyword evidence="2" id="KW-1185">Reference proteome</keyword>
<organism evidence="1 2">
    <name type="scientific">Colletotrichum cuscutae</name>
    <dbReference type="NCBI Taxonomy" id="1209917"/>
    <lineage>
        <taxon>Eukaryota</taxon>
        <taxon>Fungi</taxon>
        <taxon>Dikarya</taxon>
        <taxon>Ascomycota</taxon>
        <taxon>Pezizomycotina</taxon>
        <taxon>Sordariomycetes</taxon>
        <taxon>Hypocreomycetidae</taxon>
        <taxon>Glomerellales</taxon>
        <taxon>Glomerellaceae</taxon>
        <taxon>Colletotrichum</taxon>
        <taxon>Colletotrichum acutatum species complex</taxon>
    </lineage>
</organism>
<dbReference type="EMBL" id="MPDP01000008">
    <property type="protein sequence ID" value="KAK1497418.1"/>
    <property type="molecule type" value="Genomic_DNA"/>
</dbReference>
<gene>
    <name evidence="1" type="ORF">CCUS01_13104</name>
</gene>
<evidence type="ECO:0000313" key="1">
    <source>
        <dbReference type="EMBL" id="KAK1497418.1"/>
    </source>
</evidence>
<proteinExistence type="predicted"/>
<name>A0AAJ0DPZ3_9PEZI</name>
<dbReference type="AlphaFoldDB" id="A0AAJ0DPZ3"/>
<comment type="caution">
    <text evidence="1">The sequence shown here is derived from an EMBL/GenBank/DDBJ whole genome shotgun (WGS) entry which is preliminary data.</text>
</comment>
<evidence type="ECO:0000313" key="2">
    <source>
        <dbReference type="Proteomes" id="UP001239213"/>
    </source>
</evidence>
<dbReference type="Proteomes" id="UP001239213">
    <property type="component" value="Unassembled WGS sequence"/>
</dbReference>
<accession>A0AAJ0DPZ3</accession>
<reference evidence="1" key="1">
    <citation type="submission" date="2016-11" db="EMBL/GenBank/DDBJ databases">
        <title>The genome sequence of Colletotrichum cuscutae.</title>
        <authorList>
            <person name="Baroncelli R."/>
        </authorList>
    </citation>
    <scope>NUCLEOTIDE SEQUENCE</scope>
    <source>
        <strain evidence="1">IMI 304802</strain>
    </source>
</reference>
<sequence length="238" mass="26231">MTESVIVVVVSSDRGPPGSWHLSLDGTAARFKNGESPRLVGLDRGFATVLTVRYSSCPVPISELHHLTIFLPDQESSADSLLVFSLTRSDVQTSSPDINKFPSRFEGIRQMVFKAEDIGSMPRYVAPRNGNESPHGLFLLFDNIICTSVMVLQRCNIGMFPVALCKDKDLSRRELNPSIDKLQTPNHAHSNGPLGDFTLQKFVLANRDERMTKGVKLADRGANPQSMVTLVGKCCRTN</sequence>
<protein>
    <submittedName>
        <fullName evidence="1">Uncharacterized protein</fullName>
    </submittedName>
</protein>